<dbReference type="InterPro" id="IPR036010">
    <property type="entry name" value="2Fe-2S_ferredoxin-like_sf"/>
</dbReference>
<dbReference type="PROSITE" id="PS51384">
    <property type="entry name" value="FAD_FR"/>
    <property type="match status" value="1"/>
</dbReference>
<dbReference type="InterPro" id="IPR008333">
    <property type="entry name" value="Cbr1-like_FAD-bd_dom"/>
</dbReference>
<dbReference type="Gene3D" id="2.40.30.10">
    <property type="entry name" value="Translation factors"/>
    <property type="match status" value="1"/>
</dbReference>
<dbReference type="PROSITE" id="PS00197">
    <property type="entry name" value="2FE2S_FER_1"/>
    <property type="match status" value="1"/>
</dbReference>
<dbReference type="PRINTS" id="PR00409">
    <property type="entry name" value="PHDIOXRDTASE"/>
</dbReference>
<feature type="domain" description="2Fe-2S ferredoxin-type" evidence="7">
    <location>
        <begin position="241"/>
        <end position="326"/>
    </location>
</feature>
<dbReference type="PATRIC" id="fig|2746.7.peg.3925"/>
<dbReference type="CDD" id="cd00207">
    <property type="entry name" value="fer2"/>
    <property type="match status" value="1"/>
</dbReference>
<dbReference type="Gene3D" id="3.10.20.30">
    <property type="match status" value="1"/>
</dbReference>
<dbReference type="InterPro" id="IPR017938">
    <property type="entry name" value="Riboflavin_synthase-like_b-brl"/>
</dbReference>
<feature type="domain" description="FAD-binding FR-type" evidence="8">
    <location>
        <begin position="5"/>
        <end position="111"/>
    </location>
</feature>
<comment type="caution">
    <text evidence="9">The sequence shown here is derived from an EMBL/GenBank/DDBJ whole genome shotgun (WGS) entry which is preliminary data.</text>
</comment>
<dbReference type="InterPro" id="IPR001041">
    <property type="entry name" value="2Fe-2S_ferredoxin-type"/>
</dbReference>
<evidence type="ECO:0000313" key="10">
    <source>
        <dbReference type="Proteomes" id="UP000092504"/>
    </source>
</evidence>
<evidence type="ECO:0000256" key="5">
    <source>
        <dbReference type="ARBA" id="ARBA00023004"/>
    </source>
</evidence>
<evidence type="ECO:0000256" key="6">
    <source>
        <dbReference type="ARBA" id="ARBA00023014"/>
    </source>
</evidence>
<dbReference type="AlphaFoldDB" id="A0A1B8NXQ4"/>
<dbReference type="SUPFAM" id="SSF54292">
    <property type="entry name" value="2Fe-2S ferredoxin-like"/>
    <property type="match status" value="1"/>
</dbReference>
<evidence type="ECO:0000259" key="7">
    <source>
        <dbReference type="PROSITE" id="PS51085"/>
    </source>
</evidence>
<evidence type="ECO:0000256" key="1">
    <source>
        <dbReference type="ARBA" id="ARBA00022630"/>
    </source>
</evidence>
<keyword evidence="4 9" id="KW-0560">Oxidoreductase</keyword>
<dbReference type="CDD" id="cd06185">
    <property type="entry name" value="PDR_like"/>
    <property type="match status" value="1"/>
</dbReference>
<dbReference type="InterPro" id="IPR039261">
    <property type="entry name" value="FNR_nucleotide-bd"/>
</dbReference>
<accession>A0A1B8NXQ4</accession>
<dbReference type="Pfam" id="PF00111">
    <property type="entry name" value="Fer2"/>
    <property type="match status" value="1"/>
</dbReference>
<dbReference type="EC" id="1.14.12.7" evidence="9"/>
<dbReference type="PANTHER" id="PTHR47354">
    <property type="entry name" value="NADH OXIDOREDUCTASE HCR"/>
    <property type="match status" value="1"/>
</dbReference>
<keyword evidence="5" id="KW-0408">Iron</keyword>
<keyword evidence="6" id="KW-0411">Iron-sulfur</keyword>
<dbReference type="InterPro" id="IPR012675">
    <property type="entry name" value="Beta-grasp_dom_sf"/>
</dbReference>
<keyword evidence="1" id="KW-0285">Flavoprotein</keyword>
<dbReference type="InterPro" id="IPR017927">
    <property type="entry name" value="FAD-bd_FR_type"/>
</dbReference>
<evidence type="ECO:0000259" key="8">
    <source>
        <dbReference type="PROSITE" id="PS51384"/>
    </source>
</evidence>
<dbReference type="EMBL" id="MAJD01000002">
    <property type="protein sequence ID" value="OBX34753.1"/>
    <property type="molecule type" value="Genomic_DNA"/>
</dbReference>
<dbReference type="SUPFAM" id="SSF63380">
    <property type="entry name" value="Riboflavin synthase domain-like"/>
    <property type="match status" value="1"/>
</dbReference>
<gene>
    <name evidence="9" type="primary">pht2</name>
    <name evidence="9" type="ORF">A8U91_03813</name>
</gene>
<dbReference type="InterPro" id="IPR006058">
    <property type="entry name" value="2Fe2S_fd_BS"/>
</dbReference>
<dbReference type="GO" id="GO:0051537">
    <property type="term" value="F:2 iron, 2 sulfur cluster binding"/>
    <property type="evidence" value="ECO:0007669"/>
    <property type="project" value="UniProtKB-KW"/>
</dbReference>
<evidence type="ECO:0000256" key="3">
    <source>
        <dbReference type="ARBA" id="ARBA00022723"/>
    </source>
</evidence>
<dbReference type="SUPFAM" id="SSF52343">
    <property type="entry name" value="Ferredoxin reductase-like, C-terminal NADP-linked domain"/>
    <property type="match status" value="1"/>
</dbReference>
<dbReference type="InterPro" id="IPR001433">
    <property type="entry name" value="OxRdtase_FAD/NAD-bd"/>
</dbReference>
<dbReference type="InterPro" id="IPR050415">
    <property type="entry name" value="MRET"/>
</dbReference>
<evidence type="ECO:0000256" key="2">
    <source>
        <dbReference type="ARBA" id="ARBA00022714"/>
    </source>
</evidence>
<dbReference type="GO" id="GO:0018620">
    <property type="term" value="F:phthalate 4,5-dioxygenase activity"/>
    <property type="evidence" value="ECO:0007669"/>
    <property type="project" value="UniProtKB-EC"/>
</dbReference>
<sequence length="326" mass="35609">MSNSSLSLIVEVKARHEEAQDIVTFELADPHGRPLPAFSAGAHIDVQVSSKGQNTIIRQYSLCNHPEERDRYLIGVLRDPASRGGSVAMHDEIRVGDLIQISAPKNHFPLEPAERTLLLAGGIGITPLLCMAERLAHTDTTFELHYCTRSPERTAFRDRIAASGFAEKVHFHFDDGPAEQKLDLESLLATPAPDTRVYVCGPTGFIDAVMSTCQSAGWPSNQLHTEYFAGAVANTEDDDSFEVKIASSGATLTVPADKTVHQVLTENGIDVMVSCEQGVCGTCLTRVLEGEPDHRDFFLEDHEHAANDQFTPCCSRAKSKVLVLDL</sequence>
<protein>
    <submittedName>
        <fullName evidence="9">Phthalate 4,5-dioxygenase oxygenase reductase subunit</fullName>
        <ecNumber evidence="9">1.14.12.7</ecNumber>
    </submittedName>
</protein>
<dbReference type="Pfam" id="PF00175">
    <property type="entry name" value="NAD_binding_1"/>
    <property type="match status" value="1"/>
</dbReference>
<reference evidence="9 10" key="1">
    <citation type="submission" date="2016-06" db="EMBL/GenBank/DDBJ databases">
        <title>Genome sequence of halotolerant plant growth promoting strain of Halomonas elongata HEK1 isolated from salterns of Rann of Kutch, Gujarat, India.</title>
        <authorList>
            <person name="Gaba S."/>
            <person name="Singh R.N."/>
            <person name="Abrol S."/>
            <person name="Kaushik R."/>
            <person name="Saxena A.K."/>
        </authorList>
    </citation>
    <scope>NUCLEOTIDE SEQUENCE [LARGE SCALE GENOMIC DNA]</scope>
    <source>
        <strain evidence="9 10">HEK1</strain>
    </source>
</reference>
<evidence type="ECO:0000313" key="9">
    <source>
        <dbReference type="EMBL" id="OBX34753.1"/>
    </source>
</evidence>
<dbReference type="PANTHER" id="PTHR47354:SF1">
    <property type="entry name" value="CARNITINE MONOOXYGENASE REDUCTASE SUBUNIT"/>
    <property type="match status" value="1"/>
</dbReference>
<dbReference type="Proteomes" id="UP000092504">
    <property type="component" value="Unassembled WGS sequence"/>
</dbReference>
<keyword evidence="3" id="KW-0479">Metal-binding</keyword>
<dbReference type="PROSITE" id="PS51085">
    <property type="entry name" value="2FE2S_FER_2"/>
    <property type="match status" value="1"/>
</dbReference>
<evidence type="ECO:0000256" key="4">
    <source>
        <dbReference type="ARBA" id="ARBA00023002"/>
    </source>
</evidence>
<proteinExistence type="predicted"/>
<name>A0A1B8NXQ4_HALEL</name>
<dbReference type="Pfam" id="PF00970">
    <property type="entry name" value="FAD_binding_6"/>
    <property type="match status" value="1"/>
</dbReference>
<dbReference type="Gene3D" id="3.40.50.80">
    <property type="entry name" value="Nucleotide-binding domain of ferredoxin-NADP reductase (FNR) module"/>
    <property type="match status" value="1"/>
</dbReference>
<dbReference type="GO" id="GO:0046872">
    <property type="term" value="F:metal ion binding"/>
    <property type="evidence" value="ECO:0007669"/>
    <property type="project" value="UniProtKB-KW"/>
</dbReference>
<keyword evidence="9" id="KW-0223">Dioxygenase</keyword>
<organism evidence="9 10">
    <name type="scientific">Halomonas elongata</name>
    <dbReference type="NCBI Taxonomy" id="2746"/>
    <lineage>
        <taxon>Bacteria</taxon>
        <taxon>Pseudomonadati</taxon>
        <taxon>Pseudomonadota</taxon>
        <taxon>Gammaproteobacteria</taxon>
        <taxon>Oceanospirillales</taxon>
        <taxon>Halomonadaceae</taxon>
        <taxon>Halomonas</taxon>
    </lineage>
</organism>
<keyword evidence="2" id="KW-0001">2Fe-2S</keyword>